<reference evidence="2 3" key="1">
    <citation type="journal article" date="2021" name="DNA Res.">
        <title>Genome analysis of Candida subhashii reveals its hybrid nature and dual mitochondrial genome conformations.</title>
        <authorList>
            <person name="Mixao V."/>
            <person name="Hegedusova E."/>
            <person name="Saus E."/>
            <person name="Pryszcz L.P."/>
            <person name="Cillingova A."/>
            <person name="Nosek J."/>
            <person name="Gabaldon T."/>
        </authorList>
    </citation>
    <scope>NUCLEOTIDE SEQUENCE [LARGE SCALE GENOMIC DNA]</scope>
    <source>
        <strain evidence="2 3">CBS 10753</strain>
    </source>
</reference>
<dbReference type="GeneID" id="73467083"/>
<gene>
    <name evidence="2" type="ORF">J8A68_000282</name>
</gene>
<sequence length="272" mass="31116">LKKYNIPRDRVVILSKCFGPVDEENPTFGLFTQNQFPAIDYYNSQGLSRKHIFDAVQNSQRRLGTYIDVLQIHRLDPTTPKKEIMKALNDVVDQGYARYIGASSMKAVEFAELQYIAHANNWHKFISMQNYYNLIYREEEREMIPFCQKNELGEVGIIPWSPIARGILARPVGKESENKRDIKDKGITRLHLNELTKPEEEIIGRIQTLAKKYNVSMAALATSWVIGKKCNPIVGLSSVDRVDDILTATTIQLTEEDVKFLEDPYVANAAMF</sequence>
<feature type="domain" description="NADP-dependent oxidoreductase" evidence="1">
    <location>
        <begin position="2"/>
        <end position="261"/>
    </location>
</feature>
<protein>
    <submittedName>
        <fullName evidence="2">LPG20</fullName>
    </submittedName>
</protein>
<dbReference type="PANTHER" id="PTHR43364:SF15">
    <property type="entry name" value="ARYL-ALCOHOL DEHYDROGENASE AAD16-RELATED"/>
    <property type="match status" value="1"/>
</dbReference>
<dbReference type="AlphaFoldDB" id="A0A8J5QK46"/>
<dbReference type="Pfam" id="PF00248">
    <property type="entry name" value="Aldo_ket_red"/>
    <property type="match status" value="1"/>
</dbReference>
<feature type="non-terminal residue" evidence="2">
    <location>
        <position position="1"/>
    </location>
</feature>
<organism evidence="2 3">
    <name type="scientific">[Candida] subhashii</name>
    <dbReference type="NCBI Taxonomy" id="561895"/>
    <lineage>
        <taxon>Eukaryota</taxon>
        <taxon>Fungi</taxon>
        <taxon>Dikarya</taxon>
        <taxon>Ascomycota</taxon>
        <taxon>Saccharomycotina</taxon>
        <taxon>Pichiomycetes</taxon>
        <taxon>Debaryomycetaceae</taxon>
        <taxon>Spathaspora</taxon>
    </lineage>
</organism>
<dbReference type="Proteomes" id="UP000694255">
    <property type="component" value="Unassembled WGS sequence"/>
</dbReference>
<evidence type="ECO:0000313" key="2">
    <source>
        <dbReference type="EMBL" id="KAG7666186.1"/>
    </source>
</evidence>
<dbReference type="InterPro" id="IPR023210">
    <property type="entry name" value="NADP_OxRdtase_dom"/>
</dbReference>
<evidence type="ECO:0000313" key="3">
    <source>
        <dbReference type="Proteomes" id="UP000694255"/>
    </source>
</evidence>
<dbReference type="InterPro" id="IPR050523">
    <property type="entry name" value="AKR_Detox_Biosynth"/>
</dbReference>
<dbReference type="RefSeq" id="XP_049266418.1">
    <property type="nucleotide sequence ID" value="XM_049406638.1"/>
</dbReference>
<evidence type="ECO:0000259" key="1">
    <source>
        <dbReference type="Pfam" id="PF00248"/>
    </source>
</evidence>
<comment type="caution">
    <text evidence="2">The sequence shown here is derived from an EMBL/GenBank/DDBJ whole genome shotgun (WGS) entry which is preliminary data.</text>
</comment>
<name>A0A8J5QK46_9ASCO</name>
<dbReference type="OrthoDB" id="48988at2759"/>
<proteinExistence type="predicted"/>
<keyword evidence="3" id="KW-1185">Reference proteome</keyword>
<dbReference type="PANTHER" id="PTHR43364">
    <property type="entry name" value="NADH-SPECIFIC METHYLGLYOXAL REDUCTASE-RELATED"/>
    <property type="match status" value="1"/>
</dbReference>
<accession>A0A8J5QK46</accession>
<dbReference type="EMBL" id="JAGSYN010000035">
    <property type="protein sequence ID" value="KAG7666186.1"/>
    <property type="molecule type" value="Genomic_DNA"/>
</dbReference>